<keyword evidence="4" id="KW-1185">Reference proteome</keyword>
<dbReference type="AlphaFoldDB" id="A0A0N9HXZ2"/>
<dbReference type="InterPro" id="IPR000326">
    <property type="entry name" value="PAP2/HPO"/>
</dbReference>
<evidence type="ECO:0000313" key="4">
    <source>
        <dbReference type="Proteomes" id="UP000063699"/>
    </source>
</evidence>
<dbReference type="KEGG" id="kphy:AOZ06_17395"/>
<feature type="transmembrane region" description="Helical" evidence="1">
    <location>
        <begin position="111"/>
        <end position="129"/>
    </location>
</feature>
<feature type="transmembrane region" description="Helical" evidence="1">
    <location>
        <begin position="86"/>
        <end position="104"/>
    </location>
</feature>
<organism evidence="3 4">
    <name type="scientific">Kibdelosporangium phytohabitans</name>
    <dbReference type="NCBI Taxonomy" id="860235"/>
    <lineage>
        <taxon>Bacteria</taxon>
        <taxon>Bacillati</taxon>
        <taxon>Actinomycetota</taxon>
        <taxon>Actinomycetes</taxon>
        <taxon>Pseudonocardiales</taxon>
        <taxon>Pseudonocardiaceae</taxon>
        <taxon>Kibdelosporangium</taxon>
    </lineage>
</organism>
<feature type="transmembrane region" description="Helical" evidence="1">
    <location>
        <begin position="19"/>
        <end position="38"/>
    </location>
</feature>
<dbReference type="Pfam" id="PF01569">
    <property type="entry name" value="PAP2"/>
    <property type="match status" value="1"/>
</dbReference>
<keyword evidence="1" id="KW-0472">Membrane</keyword>
<keyword evidence="1" id="KW-1133">Transmembrane helix</keyword>
<keyword evidence="1" id="KW-0812">Transmembrane</keyword>
<dbReference type="SUPFAM" id="SSF48317">
    <property type="entry name" value="Acid phosphatase/Vanadium-dependent haloperoxidase"/>
    <property type="match status" value="1"/>
</dbReference>
<name>A0A0N9HXZ2_9PSEU</name>
<evidence type="ECO:0000256" key="1">
    <source>
        <dbReference type="SAM" id="Phobius"/>
    </source>
</evidence>
<feature type="transmembrane region" description="Helical" evidence="1">
    <location>
        <begin position="45"/>
        <end position="66"/>
    </location>
</feature>
<proteinExistence type="predicted"/>
<feature type="domain" description="Phosphatidic acid phosphatase type 2/haloperoxidase" evidence="2">
    <location>
        <begin position="78"/>
        <end position="150"/>
    </location>
</feature>
<dbReference type="Proteomes" id="UP000063699">
    <property type="component" value="Chromosome"/>
</dbReference>
<evidence type="ECO:0000313" key="3">
    <source>
        <dbReference type="EMBL" id="ALG08452.1"/>
    </source>
</evidence>
<dbReference type="InterPro" id="IPR036938">
    <property type="entry name" value="PAP2/HPO_sf"/>
</dbReference>
<dbReference type="EMBL" id="CP012752">
    <property type="protein sequence ID" value="ALG08452.1"/>
    <property type="molecule type" value="Genomic_DNA"/>
</dbReference>
<accession>A0A0N9HXZ2</accession>
<evidence type="ECO:0000259" key="2">
    <source>
        <dbReference type="Pfam" id="PF01569"/>
    </source>
</evidence>
<feature type="transmembrane region" description="Helical" evidence="1">
    <location>
        <begin position="135"/>
        <end position="155"/>
    </location>
</feature>
<protein>
    <recommendedName>
        <fullName evidence="2">Phosphatidic acid phosphatase type 2/haloperoxidase domain-containing protein</fullName>
    </recommendedName>
</protein>
<reference evidence="3 4" key="1">
    <citation type="submission" date="2015-07" db="EMBL/GenBank/DDBJ databases">
        <title>Genome sequencing of Kibdelosporangium phytohabitans.</title>
        <authorList>
            <person name="Qin S."/>
            <person name="Xing K."/>
        </authorList>
    </citation>
    <scope>NUCLEOTIDE SEQUENCE [LARGE SCALE GENOMIC DNA]</scope>
    <source>
        <strain evidence="3 4">KLBMP1111</strain>
    </source>
</reference>
<gene>
    <name evidence="3" type="ORF">AOZ06_17395</name>
</gene>
<dbReference type="Gene3D" id="1.20.144.10">
    <property type="entry name" value="Phosphatidic acid phosphatase type 2/haloperoxidase"/>
    <property type="match status" value="1"/>
</dbReference>
<dbReference type="STRING" id="860235.AOZ06_17395"/>
<sequence>MIIDGVQIPPGSVLHQASLAVSTIGVLACLAILVAVAVRARPRGVDLLLCAGFLLLCAAVAVLQFVFQRPGPPGQPLGFSFPSGHASISGALAVTSVVIAAVFVRSWLRAVLILQCTAVLFTMAARIALAEHYLSDVVGAALGVCAVGLLGVAAVKRWWTADTRLAISRPRP</sequence>